<dbReference type="Proteomes" id="UP001210720">
    <property type="component" value="Unassembled WGS sequence"/>
</dbReference>
<comment type="similarity">
    <text evidence="2 6">Belongs to the SURF1 family.</text>
</comment>
<evidence type="ECO:0000256" key="4">
    <source>
        <dbReference type="ARBA" id="ARBA00022989"/>
    </source>
</evidence>
<evidence type="ECO:0000256" key="2">
    <source>
        <dbReference type="ARBA" id="ARBA00007165"/>
    </source>
</evidence>
<keyword evidence="3 6" id="KW-0812">Transmembrane</keyword>
<dbReference type="EMBL" id="JAQIOY010000003">
    <property type="protein sequence ID" value="MDA7425484.1"/>
    <property type="molecule type" value="Genomic_DNA"/>
</dbReference>
<dbReference type="CDD" id="cd06662">
    <property type="entry name" value="SURF1"/>
    <property type="match status" value="1"/>
</dbReference>
<dbReference type="InterPro" id="IPR002994">
    <property type="entry name" value="Surf1/Shy1"/>
</dbReference>
<comment type="subcellular location">
    <subcellularLocation>
        <location evidence="6">Cell membrane</location>
        <topology evidence="6">Multi-pass membrane protein</topology>
    </subcellularLocation>
    <subcellularLocation>
        <location evidence="1">Membrane</location>
    </subcellularLocation>
</comment>
<proteinExistence type="inferred from homology"/>
<reference evidence="7 8" key="1">
    <citation type="submission" date="2023-01" db="EMBL/GenBank/DDBJ databases">
        <title>Thalassococcus onchidii sp. nov., isolated from a marine invertebrate from the South China Sea.</title>
        <authorList>
            <person name="Xu S."/>
            <person name="Liu Z."/>
            <person name="Xu Y."/>
        </authorList>
    </citation>
    <scope>NUCLEOTIDE SEQUENCE [LARGE SCALE GENOMIC DNA]</scope>
    <source>
        <strain evidence="7 8">KCTC 32084</strain>
    </source>
</reference>
<dbReference type="InterPro" id="IPR045214">
    <property type="entry name" value="Surf1/Surf4"/>
</dbReference>
<dbReference type="RefSeq" id="WP_271432822.1">
    <property type="nucleotide sequence ID" value="NZ_JAQIOY010000003.1"/>
</dbReference>
<feature type="transmembrane region" description="Helical" evidence="6">
    <location>
        <begin position="195"/>
        <end position="216"/>
    </location>
</feature>
<protein>
    <recommendedName>
        <fullName evidence="6">SURF1-like protein</fullName>
    </recommendedName>
</protein>
<comment type="caution">
    <text evidence="7">The sequence shown here is derived from an EMBL/GenBank/DDBJ whole genome shotgun (WGS) entry which is preliminary data.</text>
</comment>
<dbReference type="PANTHER" id="PTHR23427:SF2">
    <property type="entry name" value="SURFEIT LOCUS PROTEIN 1"/>
    <property type="match status" value="1"/>
</dbReference>
<keyword evidence="8" id="KW-1185">Reference proteome</keyword>
<evidence type="ECO:0000256" key="6">
    <source>
        <dbReference type="RuleBase" id="RU363076"/>
    </source>
</evidence>
<dbReference type="PROSITE" id="PS50895">
    <property type="entry name" value="SURF1"/>
    <property type="match status" value="1"/>
</dbReference>
<keyword evidence="5 6" id="KW-0472">Membrane</keyword>
<keyword evidence="6" id="KW-1003">Cell membrane</keyword>
<accession>A0ABT4XU42</accession>
<evidence type="ECO:0000256" key="1">
    <source>
        <dbReference type="ARBA" id="ARBA00004370"/>
    </source>
</evidence>
<evidence type="ECO:0000313" key="8">
    <source>
        <dbReference type="Proteomes" id="UP001210720"/>
    </source>
</evidence>
<gene>
    <name evidence="7" type="ORF">PFY00_12160</name>
</gene>
<evidence type="ECO:0000256" key="5">
    <source>
        <dbReference type="ARBA" id="ARBA00023136"/>
    </source>
</evidence>
<dbReference type="PANTHER" id="PTHR23427">
    <property type="entry name" value="SURFEIT LOCUS PROTEIN"/>
    <property type="match status" value="1"/>
</dbReference>
<comment type="caution">
    <text evidence="6">Lacks conserved residue(s) required for the propagation of feature annotation.</text>
</comment>
<evidence type="ECO:0000256" key="3">
    <source>
        <dbReference type="ARBA" id="ARBA00022692"/>
    </source>
</evidence>
<name>A0ABT4XU42_9RHOB</name>
<dbReference type="Pfam" id="PF02104">
    <property type="entry name" value="SURF1"/>
    <property type="match status" value="1"/>
</dbReference>
<organism evidence="7 8">
    <name type="scientific">Thalassococcus lentus</name>
    <dbReference type="NCBI Taxonomy" id="1210524"/>
    <lineage>
        <taxon>Bacteria</taxon>
        <taxon>Pseudomonadati</taxon>
        <taxon>Pseudomonadota</taxon>
        <taxon>Alphaproteobacteria</taxon>
        <taxon>Rhodobacterales</taxon>
        <taxon>Roseobacteraceae</taxon>
        <taxon>Thalassococcus</taxon>
    </lineage>
</organism>
<evidence type="ECO:0000313" key="7">
    <source>
        <dbReference type="EMBL" id="MDA7425484.1"/>
    </source>
</evidence>
<sequence>MQRILAPILIGLIGAGILVALGTWQMQRLDWKRGILNEIETTIAGEAQPLPRVIEPSAQQYLPLAVSGTLEDTALFVLVSVKRQGAGWRVISALQTDDGRRVLVDRGFARVDQKDAALFAGPVSIAGNLLWPDERSSATPENDLDKNTWFARDVAQMAEALQTEPLLVVVRQASPSDGHITPLPVDTGGIPNDHLQYAITWFSLAAVWLLMTGVWIRRRVNGKES</sequence>
<keyword evidence="4 6" id="KW-1133">Transmembrane helix</keyword>